<name>A0A6J4SGR5_9ACTN</name>
<protein>
    <submittedName>
        <fullName evidence="1">Uncharacterized protein</fullName>
    </submittedName>
</protein>
<gene>
    <name evidence="1" type="ORF">AVDCRST_MAG30-1491</name>
</gene>
<evidence type="ECO:0000313" key="1">
    <source>
        <dbReference type="EMBL" id="CAA9493185.1"/>
    </source>
</evidence>
<organism evidence="1">
    <name type="scientific">uncultured Solirubrobacteraceae bacterium</name>
    <dbReference type="NCBI Taxonomy" id="1162706"/>
    <lineage>
        <taxon>Bacteria</taxon>
        <taxon>Bacillati</taxon>
        <taxon>Actinomycetota</taxon>
        <taxon>Thermoleophilia</taxon>
        <taxon>Solirubrobacterales</taxon>
        <taxon>Solirubrobacteraceae</taxon>
        <taxon>environmental samples</taxon>
    </lineage>
</organism>
<proteinExistence type="predicted"/>
<reference evidence="1" key="1">
    <citation type="submission" date="2020-02" db="EMBL/GenBank/DDBJ databases">
        <authorList>
            <person name="Meier V. D."/>
        </authorList>
    </citation>
    <scope>NUCLEOTIDE SEQUENCE</scope>
    <source>
        <strain evidence="1">AVDCRST_MAG30</strain>
    </source>
</reference>
<sequence length="375" mass="39701">MSGGGRLRIVLSGMLAGVPGQGGASWAVLQYLLGLRRLGHDVVLVEPAAPGPAVGAYFAAVVERFGLEGRAALLDPATGATTGLSRAALLDAVAGADLLLNVSGMLADEEILAACEVRVFVDLDPGFTQLWHAVEGIDMGFDRHDRFVTIGGRIGTDGCTVPTCGREWLTTLQPVVLEHWPVGGEVRHDAFTTVGHWRAYGSIDHDGVRYGQKAHSLRALLELPERAAASARFTPALGIHPDETSDLAALDAHGWELLDPAVVAGTPEDYAEFVRGSWAEIGVAKSGYVESACGWFSDRSVCYLASGRPVLAQDTGFGDDLPTGEGLLAFSTVDEAAAGAAELRAHYGRHRLAARALAEEAFESDRVLRRLLEAL</sequence>
<dbReference type="AlphaFoldDB" id="A0A6J4SGR5"/>
<accession>A0A6J4SGR5</accession>
<dbReference type="EMBL" id="CADCVS010000208">
    <property type="protein sequence ID" value="CAA9493185.1"/>
    <property type="molecule type" value="Genomic_DNA"/>
</dbReference>